<keyword evidence="1" id="KW-0732">Signal</keyword>
<dbReference type="EMBL" id="CP000875">
    <property type="protein sequence ID" value="ABX03294.1"/>
    <property type="molecule type" value="Genomic_DNA"/>
</dbReference>
<reference evidence="2 3" key="1">
    <citation type="journal article" date="2011" name="Stand. Genomic Sci.">
        <title>Complete genome sequence of the filamentous gliding predatory bacterium Herpetosiphon aurantiacus type strain (114-95(T)).</title>
        <authorList>
            <person name="Kiss H."/>
            <person name="Nett M."/>
            <person name="Domin N."/>
            <person name="Martin K."/>
            <person name="Maresca J.A."/>
            <person name="Copeland A."/>
            <person name="Lapidus A."/>
            <person name="Lucas S."/>
            <person name="Berry K.W."/>
            <person name="Glavina Del Rio T."/>
            <person name="Dalin E."/>
            <person name="Tice H."/>
            <person name="Pitluck S."/>
            <person name="Richardson P."/>
            <person name="Bruce D."/>
            <person name="Goodwin L."/>
            <person name="Han C."/>
            <person name="Detter J.C."/>
            <person name="Schmutz J."/>
            <person name="Brettin T."/>
            <person name="Land M."/>
            <person name="Hauser L."/>
            <person name="Kyrpides N.C."/>
            <person name="Ivanova N."/>
            <person name="Goker M."/>
            <person name="Woyke T."/>
            <person name="Klenk H.P."/>
            <person name="Bryant D.A."/>
        </authorList>
    </citation>
    <scope>NUCLEOTIDE SEQUENCE [LARGE SCALE GENOMIC DNA]</scope>
    <source>
        <strain evidence="3">ATCC 23779 / DSM 785 / 114-95</strain>
    </source>
</reference>
<dbReference type="Proteomes" id="UP000000787">
    <property type="component" value="Chromosome"/>
</dbReference>
<dbReference type="InParanoid" id="A9AWP3"/>
<dbReference type="KEGG" id="hau:Haur_0646"/>
<protein>
    <submittedName>
        <fullName evidence="2">Uncharacterized protein</fullName>
    </submittedName>
</protein>
<evidence type="ECO:0000313" key="2">
    <source>
        <dbReference type="EMBL" id="ABX03294.1"/>
    </source>
</evidence>
<evidence type="ECO:0000256" key="1">
    <source>
        <dbReference type="SAM" id="SignalP"/>
    </source>
</evidence>
<evidence type="ECO:0000313" key="3">
    <source>
        <dbReference type="Proteomes" id="UP000000787"/>
    </source>
</evidence>
<feature type="signal peptide" evidence="1">
    <location>
        <begin position="1"/>
        <end position="25"/>
    </location>
</feature>
<feature type="chain" id="PRO_5002735278" evidence="1">
    <location>
        <begin position="26"/>
        <end position="521"/>
    </location>
</feature>
<dbReference type="BioCyc" id="HAUR316274:GHYA-657-MONOMER"/>
<name>A9AWP3_HERA2</name>
<proteinExistence type="predicted"/>
<organism evidence="2 3">
    <name type="scientific">Herpetosiphon aurantiacus (strain ATCC 23779 / DSM 785 / 114-95)</name>
    <dbReference type="NCBI Taxonomy" id="316274"/>
    <lineage>
        <taxon>Bacteria</taxon>
        <taxon>Bacillati</taxon>
        <taxon>Chloroflexota</taxon>
        <taxon>Chloroflexia</taxon>
        <taxon>Herpetosiphonales</taxon>
        <taxon>Herpetosiphonaceae</taxon>
        <taxon>Herpetosiphon</taxon>
    </lineage>
</organism>
<keyword evidence="3" id="KW-1185">Reference proteome</keyword>
<dbReference type="HOGENOM" id="CLU_506961_0_0_0"/>
<accession>A9AWP3</accession>
<dbReference type="AlphaFoldDB" id="A9AWP3"/>
<gene>
    <name evidence="2" type="ordered locus">Haur_0646</name>
</gene>
<sequence>MVSYHRVRMLFALILLFSLCSTAPASSSQATSQALSHAVIDASGVLDNWQSLAIGSDGLGLIAYWDETAKVLKVAHCNDVACRTATITPLVTTTTEFGSIELTIGRDGLGKIIYNVGGQIFLAFCQNISCTSIQTKPIHSGGNSQLLIGSDSNPIIFSTTGSSPDNYQIKVSHCDDPQCQAITTTKLTDTLKTSSPLVAAIGSDGFPLILYYDNDLLQHMLIHCSDVACQQTTTSALPIATYQANTDSDMTIGSDGFPIITYKTIQFDQLGIIHCENILCTTYTNVYHDDFWLGTHPSVIINSDGLPLVSYSVDRNQRRDLYISRCLDLACNDITTHILDKTTWIGTQDMALGNDGLVLIAYHDLSRAQLRVIHCKDIACSEDGVNLFAQYAPMLMQTPTSMVVPINATAIPDQAVTTLGQVFFTTSISIPQPIPSGGRYVLAGNAQGTAPSIVDDKVVLKAGNQTIFEFEYGGTGTPNPTLVEVPNAIIESHIGQTITIEFRDVYGGRIQASTMYLVWIP</sequence>